<evidence type="ECO:0000313" key="1">
    <source>
        <dbReference type="EMBL" id="MBT1542728.1"/>
    </source>
</evidence>
<gene>
    <name evidence="1" type="ORF">KK103_13235</name>
</gene>
<name>A0A9Q2W6H6_9MICO</name>
<dbReference type="Proteomes" id="UP000709437">
    <property type="component" value="Unassembled WGS sequence"/>
</dbReference>
<dbReference type="RefSeq" id="WP_214563392.1">
    <property type="nucleotide sequence ID" value="NZ_JAHEWX010000018.1"/>
</dbReference>
<organism evidence="1 2">
    <name type="scientific">Curtobacterium flaccumfaciens pv. flaccumfaciens</name>
    <dbReference type="NCBI Taxonomy" id="138532"/>
    <lineage>
        <taxon>Bacteria</taxon>
        <taxon>Bacillati</taxon>
        <taxon>Actinomycetota</taxon>
        <taxon>Actinomycetes</taxon>
        <taxon>Micrococcales</taxon>
        <taxon>Microbacteriaceae</taxon>
        <taxon>Curtobacterium</taxon>
    </lineage>
</organism>
<comment type="caution">
    <text evidence="1">The sequence shown here is derived from an EMBL/GenBank/DDBJ whole genome shotgun (WGS) entry which is preliminary data.</text>
</comment>
<dbReference type="EMBL" id="JAHEWX010000018">
    <property type="protein sequence ID" value="MBT1542728.1"/>
    <property type="molecule type" value="Genomic_DNA"/>
</dbReference>
<sequence length="114" mass="12948">MTEHLIEYVARDRTGITAVVTPTGVIDVDTVIQHIRAGHAGYYVAADSWKRAPVRSMSFIGGTYLFANWDGSKRNMLHDLAFRSPTRPIETIHEPESRFSRFLDALFGKRTPQR</sequence>
<protein>
    <submittedName>
        <fullName evidence="1">Uncharacterized protein</fullName>
    </submittedName>
</protein>
<accession>A0A9Q2W6H6</accession>
<proteinExistence type="predicted"/>
<dbReference type="AlphaFoldDB" id="A0A9Q2W6H6"/>
<reference evidence="1" key="1">
    <citation type="submission" date="2021-05" db="EMBL/GenBank/DDBJ databases">
        <title>Whole genome sequence of Curtobacterium flaccumfaciens pv. flaccumfaciens strain CFBP 3417.</title>
        <authorList>
            <person name="Osdaghi E."/>
            <person name="Taghouti G."/>
            <person name="Portier P."/>
            <person name="Fazliarab A."/>
            <person name="Taghavi S.M."/>
            <person name="Briand M."/>
            <person name="Le-Saux M."/>
            <person name="Jacques M.-A."/>
        </authorList>
    </citation>
    <scope>NUCLEOTIDE SEQUENCE</scope>
    <source>
        <strain evidence="1">CFBP 3417</strain>
    </source>
</reference>
<evidence type="ECO:0000313" key="2">
    <source>
        <dbReference type="Proteomes" id="UP000709437"/>
    </source>
</evidence>